<feature type="domain" description="Holliday junction resolvase Gen1 C-terminal" evidence="2">
    <location>
        <begin position="7"/>
        <end position="49"/>
    </location>
</feature>
<dbReference type="GeneID" id="64634601"/>
<evidence type="ECO:0000313" key="4">
    <source>
        <dbReference type="Proteomes" id="UP000807769"/>
    </source>
</evidence>
<dbReference type="Pfam" id="PF18380">
    <property type="entry name" value="GEN1_C"/>
    <property type="match status" value="1"/>
</dbReference>
<dbReference type="AlphaFoldDB" id="A0A9P7E6T7"/>
<feature type="region of interest" description="Disordered" evidence="1">
    <location>
        <begin position="50"/>
        <end position="93"/>
    </location>
</feature>
<comment type="caution">
    <text evidence="3">The sequence shown here is derived from an EMBL/GenBank/DDBJ whole genome shotgun (WGS) entry which is preliminary data.</text>
</comment>
<dbReference type="InterPro" id="IPR041177">
    <property type="entry name" value="GEN1_C"/>
</dbReference>
<dbReference type="RefSeq" id="XP_041190769.1">
    <property type="nucleotide sequence ID" value="XM_041340585.1"/>
</dbReference>
<organism evidence="3 4">
    <name type="scientific">Suillus subaureus</name>
    <dbReference type="NCBI Taxonomy" id="48587"/>
    <lineage>
        <taxon>Eukaryota</taxon>
        <taxon>Fungi</taxon>
        <taxon>Dikarya</taxon>
        <taxon>Basidiomycota</taxon>
        <taxon>Agaricomycotina</taxon>
        <taxon>Agaricomycetes</taxon>
        <taxon>Agaricomycetidae</taxon>
        <taxon>Boletales</taxon>
        <taxon>Suillineae</taxon>
        <taxon>Suillaceae</taxon>
        <taxon>Suillus</taxon>
    </lineage>
</organism>
<reference evidence="3" key="1">
    <citation type="journal article" date="2020" name="New Phytol.">
        <title>Comparative genomics reveals dynamic genome evolution in host specialist ectomycorrhizal fungi.</title>
        <authorList>
            <person name="Lofgren L.A."/>
            <person name="Nguyen N.H."/>
            <person name="Vilgalys R."/>
            <person name="Ruytinx J."/>
            <person name="Liao H.L."/>
            <person name="Branco S."/>
            <person name="Kuo A."/>
            <person name="LaButti K."/>
            <person name="Lipzen A."/>
            <person name="Andreopoulos W."/>
            <person name="Pangilinan J."/>
            <person name="Riley R."/>
            <person name="Hundley H."/>
            <person name="Na H."/>
            <person name="Barry K."/>
            <person name="Grigoriev I.V."/>
            <person name="Stajich J.E."/>
            <person name="Kennedy P.G."/>
        </authorList>
    </citation>
    <scope>NUCLEOTIDE SEQUENCE</scope>
    <source>
        <strain evidence="3">MN1</strain>
    </source>
</reference>
<accession>A0A9P7E6T7</accession>
<protein>
    <recommendedName>
        <fullName evidence="2">Holliday junction resolvase Gen1 C-terminal domain-containing protein</fullName>
    </recommendedName>
</protein>
<evidence type="ECO:0000259" key="2">
    <source>
        <dbReference type="Pfam" id="PF18380"/>
    </source>
</evidence>
<dbReference type="Proteomes" id="UP000807769">
    <property type="component" value="Unassembled WGS sequence"/>
</dbReference>
<name>A0A9P7E6T7_9AGAM</name>
<evidence type="ECO:0000256" key="1">
    <source>
        <dbReference type="SAM" id="MobiDB-lite"/>
    </source>
</evidence>
<evidence type="ECO:0000313" key="3">
    <source>
        <dbReference type="EMBL" id="KAG1812624.1"/>
    </source>
</evidence>
<dbReference type="OrthoDB" id="2656586at2759"/>
<keyword evidence="4" id="KW-1185">Reference proteome</keyword>
<proteinExistence type="predicted"/>
<gene>
    <name evidence="3" type="ORF">BJ212DRAFT_1483225</name>
</gene>
<feature type="region of interest" description="Disordered" evidence="1">
    <location>
        <begin position="1"/>
        <end position="26"/>
    </location>
</feature>
<sequence length="316" mass="35087">MSISSSQAQATKRTTKKLPPDPHSNMRVWIPVSMIRQVEPCLAIDYEAKQEKSIHKTPGSGVVQRQGTGKAQAEPGTEERSDAGPLASPGLSICALGLDPEESRAGDELRSQNRLEDNTLSLPSTSIFASISDAHPPSGFLFSMPNPDDPLELELEDEEDANGTPPSWFDRPFNQVVGFHKRHSLDDKLHCWLQAELIKKTEGRIHQLPKKRKAQSTATQSHFIIPPSRNVSHPHDQPCFNPNVLEVFSDSEEDEIFRSISVSIGKFPRPLPSLMVIPKHAPALGAHAPKRQSYHQPSRQQNDLIVDNVEMMIDLT</sequence>
<dbReference type="EMBL" id="JABBWG010000026">
    <property type="protein sequence ID" value="KAG1812624.1"/>
    <property type="molecule type" value="Genomic_DNA"/>
</dbReference>
<feature type="compositionally biased region" description="Polar residues" evidence="1">
    <location>
        <begin position="1"/>
        <end position="12"/>
    </location>
</feature>